<feature type="compositionally biased region" description="Low complexity" evidence="1">
    <location>
        <begin position="33"/>
        <end position="56"/>
    </location>
</feature>
<dbReference type="PANTHER" id="PTHR36933:SF1">
    <property type="entry name" value="SLL0788 PROTEIN"/>
    <property type="match status" value="1"/>
</dbReference>
<feature type="region of interest" description="Disordered" evidence="1">
    <location>
        <begin position="25"/>
        <end position="56"/>
    </location>
</feature>
<dbReference type="RefSeq" id="WP_196154163.1">
    <property type="nucleotide sequence ID" value="NZ_JADMLG010000035.1"/>
</dbReference>
<evidence type="ECO:0000313" key="4">
    <source>
        <dbReference type="EMBL" id="MBH0781882.1"/>
    </source>
</evidence>
<keyword evidence="5" id="KW-1185">Reference proteome</keyword>
<keyword evidence="2" id="KW-0732">Signal</keyword>
<dbReference type="Proteomes" id="UP000655751">
    <property type="component" value="Unassembled WGS sequence"/>
</dbReference>
<feature type="domain" description="DUF305" evidence="3">
    <location>
        <begin position="62"/>
        <end position="220"/>
    </location>
</feature>
<proteinExistence type="predicted"/>
<evidence type="ECO:0000259" key="3">
    <source>
        <dbReference type="Pfam" id="PF03713"/>
    </source>
</evidence>
<dbReference type="PROSITE" id="PS51257">
    <property type="entry name" value="PROKAR_LIPOPROTEIN"/>
    <property type="match status" value="1"/>
</dbReference>
<dbReference type="InterPro" id="IPR012347">
    <property type="entry name" value="Ferritin-like"/>
</dbReference>
<feature type="chain" id="PRO_5039234740" evidence="2">
    <location>
        <begin position="19"/>
        <end position="223"/>
    </location>
</feature>
<protein>
    <submittedName>
        <fullName evidence="4">DUF305 domain-containing protein</fullName>
    </submittedName>
</protein>
<gene>
    <name evidence="4" type="ORF">IT779_36990</name>
</gene>
<evidence type="ECO:0000313" key="5">
    <source>
        <dbReference type="Proteomes" id="UP000655751"/>
    </source>
</evidence>
<name>A0A931N7K6_9NOCA</name>
<accession>A0A931N7K6</accession>
<feature type="signal peptide" evidence="2">
    <location>
        <begin position="1"/>
        <end position="18"/>
    </location>
</feature>
<dbReference type="Gene3D" id="1.20.1260.10">
    <property type="match status" value="1"/>
</dbReference>
<dbReference type="EMBL" id="JADMLG010000035">
    <property type="protein sequence ID" value="MBH0781882.1"/>
    <property type="molecule type" value="Genomic_DNA"/>
</dbReference>
<evidence type="ECO:0000256" key="1">
    <source>
        <dbReference type="SAM" id="MobiDB-lite"/>
    </source>
</evidence>
<dbReference type="AlphaFoldDB" id="A0A931N7K6"/>
<evidence type="ECO:0000256" key="2">
    <source>
        <dbReference type="SAM" id="SignalP"/>
    </source>
</evidence>
<dbReference type="InterPro" id="IPR005183">
    <property type="entry name" value="DUF305_CopM-like"/>
</dbReference>
<sequence>MITVKTTAAATLAVLATAAVLTGCSDDSSGQDTSSMTTGAAATSSSVSPSGSAVAGAHNDADVRFAQEMIPHHSQAVEMAQMVPGRSTDQQLVDLAARIQQAQGPEIATMTGWLRAWGVAVSTTSTPAMPGMDHGSRPMPGMDQSAMPGMMTSRQMAQLQGAGGAEFDRMWLTMMIEHHRGAIEMARTEVAQGSNADAKALAQKIADDQQAEITQMQAMLATR</sequence>
<comment type="caution">
    <text evidence="4">The sequence shown here is derived from an EMBL/GenBank/DDBJ whole genome shotgun (WGS) entry which is preliminary data.</text>
</comment>
<dbReference type="PANTHER" id="PTHR36933">
    <property type="entry name" value="SLL0788 PROTEIN"/>
    <property type="match status" value="1"/>
</dbReference>
<dbReference type="Pfam" id="PF03713">
    <property type="entry name" value="DUF305"/>
    <property type="match status" value="1"/>
</dbReference>
<organism evidence="4 5">
    <name type="scientific">Nocardia bovistercoris</name>
    <dbReference type="NCBI Taxonomy" id="2785916"/>
    <lineage>
        <taxon>Bacteria</taxon>
        <taxon>Bacillati</taxon>
        <taxon>Actinomycetota</taxon>
        <taxon>Actinomycetes</taxon>
        <taxon>Mycobacteriales</taxon>
        <taxon>Nocardiaceae</taxon>
        <taxon>Nocardia</taxon>
    </lineage>
</organism>
<reference evidence="4" key="1">
    <citation type="submission" date="2020-11" db="EMBL/GenBank/DDBJ databases">
        <title>Nocardia NEAU-351.nov., a novel actinomycete isolated from the cow dung.</title>
        <authorList>
            <person name="Zhang X."/>
        </authorList>
    </citation>
    <scope>NUCLEOTIDE SEQUENCE</scope>
    <source>
        <strain evidence="4">NEAU-351</strain>
    </source>
</reference>